<evidence type="ECO:0000256" key="3">
    <source>
        <dbReference type="ARBA" id="ARBA00022475"/>
    </source>
</evidence>
<evidence type="ECO:0000256" key="1">
    <source>
        <dbReference type="ARBA" id="ARBA00004429"/>
    </source>
</evidence>
<keyword evidence="2" id="KW-0813">Transport</keyword>
<evidence type="ECO:0000256" key="7">
    <source>
        <dbReference type="SAM" id="Phobius"/>
    </source>
</evidence>
<evidence type="ECO:0000256" key="4">
    <source>
        <dbReference type="ARBA" id="ARBA00022692"/>
    </source>
</evidence>
<dbReference type="InterPro" id="IPR036259">
    <property type="entry name" value="MFS_trans_sf"/>
</dbReference>
<feature type="transmembrane region" description="Helical" evidence="7">
    <location>
        <begin position="233"/>
        <end position="257"/>
    </location>
</feature>
<keyword evidence="4 7" id="KW-0812">Transmembrane</keyword>
<reference evidence="8 9" key="1">
    <citation type="submission" date="2019-03" db="EMBL/GenBank/DDBJ databases">
        <title>Reclassification of Micrococcus aloeverae and Micrococcus yunnanensis as later heterotypic synonyms of Micrococcus luteus.</title>
        <authorList>
            <person name="Huang C.-H."/>
        </authorList>
    </citation>
    <scope>NUCLEOTIDE SEQUENCE [LARGE SCALE GENOMIC DNA]</scope>
    <source>
        <strain evidence="8 9">BCRC 12151</strain>
    </source>
</reference>
<evidence type="ECO:0000256" key="2">
    <source>
        <dbReference type="ARBA" id="ARBA00022448"/>
    </source>
</evidence>
<dbReference type="Proteomes" id="UP000297477">
    <property type="component" value="Unassembled WGS sequence"/>
</dbReference>
<dbReference type="EMBL" id="SPKT01000022">
    <property type="protein sequence ID" value="TFH98171.1"/>
    <property type="molecule type" value="Genomic_DNA"/>
</dbReference>
<keyword evidence="3" id="KW-1003">Cell membrane</keyword>
<feature type="transmembrane region" description="Helical" evidence="7">
    <location>
        <begin position="295"/>
        <end position="316"/>
    </location>
</feature>
<comment type="subcellular location">
    <subcellularLocation>
        <location evidence="1">Cell inner membrane</location>
        <topology evidence="1">Multi-pass membrane protein</topology>
    </subcellularLocation>
</comment>
<sequence length="430" mass="43886">MPLLLADLTPLKVSPGFRRLWLGNVLSAVGTQLTLTAVALEVFALTGSSFAVGMLGLAALVPLIIAGLYGGAVADQFDRRTVALGSSSVMWLTTVGIAAQAWAGWESVALLYALTAVHSAASGVNQPTRGAIIPALVGVKLLPAANALNMMTFSVAMMAGPLLGGVLVASIGYAWTYSVDVVTFLAALYALWRLPALPPERADGAVATRRVGISSVVEGFRFLGTRPNVRMTFLADIVAMATAFPRALIPAIGAMMLGGGEAAAGLLLAAMAAGAFLAGLFSGTFTRVHAQGRGVYASILVWGAAVAAFGVVVWWASGLLAGDPRLGLALAASAVCMVVAGAADSVSAVFRTTILQSATPDHLRGRLQGVFIVVVAGGPRLGEMIQGGASAALGEGLTLVVGGVLCMLGVSLLMRAQPSFLRYDARDPSP</sequence>
<organism evidence="8 9">
    <name type="scientific">Micrococcus lylae</name>
    <dbReference type="NCBI Taxonomy" id="1273"/>
    <lineage>
        <taxon>Bacteria</taxon>
        <taxon>Bacillati</taxon>
        <taxon>Actinomycetota</taxon>
        <taxon>Actinomycetes</taxon>
        <taxon>Micrococcales</taxon>
        <taxon>Micrococcaceae</taxon>
        <taxon>Micrococcus</taxon>
    </lineage>
</organism>
<evidence type="ECO:0000313" key="8">
    <source>
        <dbReference type="EMBL" id="TFH98171.1"/>
    </source>
</evidence>
<accession>A0ABY2JXK8</accession>
<dbReference type="RefSeq" id="WP_067188538.1">
    <property type="nucleotide sequence ID" value="NZ_SPKT01000022.1"/>
</dbReference>
<feature type="transmembrane region" description="Helical" evidence="7">
    <location>
        <begin position="21"/>
        <end position="44"/>
    </location>
</feature>
<feature type="transmembrane region" description="Helical" evidence="7">
    <location>
        <begin position="263"/>
        <end position="283"/>
    </location>
</feature>
<dbReference type="InterPro" id="IPR010290">
    <property type="entry name" value="TM_effector"/>
</dbReference>
<feature type="transmembrane region" description="Helical" evidence="7">
    <location>
        <begin position="363"/>
        <end position="381"/>
    </location>
</feature>
<evidence type="ECO:0000313" key="9">
    <source>
        <dbReference type="Proteomes" id="UP000297477"/>
    </source>
</evidence>
<comment type="caution">
    <text evidence="8">The sequence shown here is derived from an EMBL/GenBank/DDBJ whole genome shotgun (WGS) entry which is preliminary data.</text>
</comment>
<keyword evidence="6 7" id="KW-0472">Membrane</keyword>
<evidence type="ECO:0000256" key="5">
    <source>
        <dbReference type="ARBA" id="ARBA00022989"/>
    </source>
</evidence>
<protein>
    <submittedName>
        <fullName evidence="8">MFS transporter</fullName>
    </submittedName>
</protein>
<proteinExistence type="predicted"/>
<gene>
    <name evidence="8" type="ORF">E4A49_09845</name>
</gene>
<keyword evidence="5 7" id="KW-1133">Transmembrane helix</keyword>
<feature type="transmembrane region" description="Helical" evidence="7">
    <location>
        <begin position="50"/>
        <end position="70"/>
    </location>
</feature>
<dbReference type="Gene3D" id="1.20.1250.20">
    <property type="entry name" value="MFS general substrate transporter like domains"/>
    <property type="match status" value="1"/>
</dbReference>
<keyword evidence="9" id="KW-1185">Reference proteome</keyword>
<dbReference type="SUPFAM" id="SSF103473">
    <property type="entry name" value="MFS general substrate transporter"/>
    <property type="match status" value="1"/>
</dbReference>
<dbReference type="PANTHER" id="PTHR23513:SF9">
    <property type="entry name" value="ENTEROBACTIN EXPORTER ENTS"/>
    <property type="match status" value="1"/>
</dbReference>
<evidence type="ECO:0000256" key="6">
    <source>
        <dbReference type="ARBA" id="ARBA00023136"/>
    </source>
</evidence>
<dbReference type="PANTHER" id="PTHR23513">
    <property type="entry name" value="INTEGRAL MEMBRANE EFFLUX PROTEIN-RELATED"/>
    <property type="match status" value="1"/>
</dbReference>
<name>A0ABY2JXK8_9MICC</name>
<feature type="transmembrane region" description="Helical" evidence="7">
    <location>
        <begin position="393"/>
        <end position="414"/>
    </location>
</feature>
<dbReference type="Pfam" id="PF05977">
    <property type="entry name" value="MFS_3"/>
    <property type="match status" value="1"/>
</dbReference>
<feature type="transmembrane region" description="Helical" evidence="7">
    <location>
        <begin position="82"/>
        <end position="103"/>
    </location>
</feature>
<feature type="transmembrane region" description="Helical" evidence="7">
    <location>
        <begin position="147"/>
        <end position="168"/>
    </location>
</feature>
<feature type="transmembrane region" description="Helical" evidence="7">
    <location>
        <begin position="328"/>
        <end position="351"/>
    </location>
</feature>
<dbReference type="CDD" id="cd06173">
    <property type="entry name" value="MFS_MefA_like"/>
    <property type="match status" value="1"/>
</dbReference>